<dbReference type="KEGG" id="arac:E0W69_013970"/>
<dbReference type="AlphaFoldDB" id="A0A5P2G665"/>
<dbReference type="OrthoDB" id="978645at2"/>
<dbReference type="EMBL" id="CP044016">
    <property type="protein sequence ID" value="QES89719.1"/>
    <property type="molecule type" value="Genomic_DNA"/>
</dbReference>
<proteinExistence type="predicted"/>
<organism evidence="2 3">
    <name type="scientific">Rhizosphaericola mali</name>
    <dbReference type="NCBI Taxonomy" id="2545455"/>
    <lineage>
        <taxon>Bacteria</taxon>
        <taxon>Pseudomonadati</taxon>
        <taxon>Bacteroidota</taxon>
        <taxon>Chitinophagia</taxon>
        <taxon>Chitinophagales</taxon>
        <taxon>Chitinophagaceae</taxon>
        <taxon>Rhizosphaericola</taxon>
    </lineage>
</organism>
<name>A0A5P2G665_9BACT</name>
<feature type="chain" id="PRO_5024438490" description="Outer membrane beta-barrel protein" evidence="1">
    <location>
        <begin position="25"/>
        <end position="162"/>
    </location>
</feature>
<gene>
    <name evidence="2" type="ORF">E0W69_013970</name>
</gene>
<evidence type="ECO:0000313" key="2">
    <source>
        <dbReference type="EMBL" id="QES89719.1"/>
    </source>
</evidence>
<keyword evidence="3" id="KW-1185">Reference proteome</keyword>
<evidence type="ECO:0008006" key="4">
    <source>
        <dbReference type="Google" id="ProtNLM"/>
    </source>
</evidence>
<keyword evidence="1" id="KW-0732">Signal</keyword>
<feature type="signal peptide" evidence="1">
    <location>
        <begin position="1"/>
        <end position="24"/>
    </location>
</feature>
<evidence type="ECO:0000256" key="1">
    <source>
        <dbReference type="SAM" id="SignalP"/>
    </source>
</evidence>
<reference evidence="2 3" key="1">
    <citation type="submission" date="2019-09" db="EMBL/GenBank/DDBJ databases">
        <title>Complete genome sequence of Arachidicoccus sp. B3-10 isolated from apple orchard soil.</title>
        <authorList>
            <person name="Kim H.S."/>
            <person name="Han K.-I."/>
            <person name="Suh M.K."/>
            <person name="Lee K.C."/>
            <person name="Eom M.K."/>
            <person name="Kim J.-S."/>
            <person name="Kang S.W."/>
            <person name="Sin Y."/>
            <person name="Lee J.-S."/>
        </authorList>
    </citation>
    <scope>NUCLEOTIDE SEQUENCE [LARGE SCALE GENOMIC DNA]</scope>
    <source>
        <strain evidence="2 3">B3-10</strain>
    </source>
</reference>
<dbReference type="Proteomes" id="UP000292424">
    <property type="component" value="Chromosome"/>
</dbReference>
<evidence type="ECO:0000313" key="3">
    <source>
        <dbReference type="Proteomes" id="UP000292424"/>
    </source>
</evidence>
<dbReference type="RefSeq" id="WP_131330653.1">
    <property type="nucleotide sequence ID" value="NZ_CP044016.1"/>
</dbReference>
<sequence length="162" mass="17802">MKKIILGIALLGASLIGFHQNANAQRRGASYENGLGLFIDAGNGGTYVGPHLKHYFNESDAGQVNLLFGNNTTIIGVEYSYNQPIDGANGLKWNIGIGPQVEFYSHDHYSQTNFSLRPMAGLEYKVPGAPVALGFDWRPWWTLTHGSNFEAARFGIGFKYAF</sequence>
<protein>
    <recommendedName>
        <fullName evidence="4">Outer membrane beta-barrel protein</fullName>
    </recommendedName>
</protein>
<accession>A0A5P2G665</accession>